<dbReference type="PROSITE" id="PS01203">
    <property type="entry name" value="BTG_2"/>
    <property type="match status" value="1"/>
</dbReference>
<dbReference type="SMART" id="SM00099">
    <property type="entry name" value="btg1"/>
    <property type="match status" value="1"/>
</dbReference>
<dbReference type="PANTHER" id="PTHR22978">
    <property type="entry name" value="B-CELL TRANSLOCATION GENE"/>
    <property type="match status" value="1"/>
</dbReference>
<dbReference type="Pfam" id="PF07742">
    <property type="entry name" value="BTG"/>
    <property type="match status" value="1"/>
</dbReference>
<evidence type="ECO:0000259" key="3">
    <source>
        <dbReference type="PROSITE" id="PS00960"/>
    </source>
</evidence>
<dbReference type="Proteomes" id="UP001558613">
    <property type="component" value="Unassembled WGS sequence"/>
</dbReference>
<sequence length="266" mass="29178">MSSRIPEQRLTSISIFGRGRKASVTTTRSVFHPDDQSAARGGPAPLVSLNAGRVAHTIATDVGGFVRISQRSRLSSQQIRAKTSGADRIDSNSGNSLNPTQRNMTHGIGAEMIPEVSAAASFVCRLLRSRGRLSDAQLQVFRDCLAQALSEHYQHHWFPDRPQKGSGYRCIRINHEMDPLIGRAAGRIGLTSAQLFSLLPRELTLWVDPYEVSYRIGEDGSICVLYEAEPAASSPAPLAYDQTCKNRFMMGGRTSPPKNYLMMVSS</sequence>
<feature type="region of interest" description="Disordered" evidence="2">
    <location>
        <begin position="76"/>
        <end position="101"/>
    </location>
</feature>
<protein>
    <recommendedName>
        <fullName evidence="3 4">Anti-proliferative protein domain-containing protein</fullName>
    </recommendedName>
</protein>
<evidence type="ECO:0000313" key="5">
    <source>
        <dbReference type="EMBL" id="KAL1251910.1"/>
    </source>
</evidence>
<evidence type="ECO:0000256" key="2">
    <source>
        <dbReference type="SAM" id="MobiDB-lite"/>
    </source>
</evidence>
<gene>
    <name evidence="5" type="ORF">QQF64_019706</name>
</gene>
<accession>A0ABR3LHL2</accession>
<feature type="compositionally biased region" description="Polar residues" evidence="2">
    <location>
        <begin position="91"/>
        <end position="101"/>
    </location>
</feature>
<keyword evidence="6" id="KW-1185">Reference proteome</keyword>
<dbReference type="Gene3D" id="3.90.640.90">
    <property type="entry name" value="Anti-proliferative protein, N-terminal domain"/>
    <property type="match status" value="1"/>
</dbReference>
<evidence type="ECO:0000259" key="4">
    <source>
        <dbReference type="PROSITE" id="PS01203"/>
    </source>
</evidence>
<dbReference type="PRINTS" id="PR00310">
    <property type="entry name" value="ANTIPRLFBTG1"/>
</dbReference>
<dbReference type="PANTHER" id="PTHR22978:SF29">
    <property type="entry name" value="PROTEIN BTG2"/>
    <property type="match status" value="1"/>
</dbReference>
<dbReference type="EMBL" id="JAYMGO010000022">
    <property type="protein sequence ID" value="KAL1251910.1"/>
    <property type="molecule type" value="Genomic_DNA"/>
</dbReference>
<dbReference type="InterPro" id="IPR033332">
    <property type="entry name" value="BTG"/>
</dbReference>
<feature type="domain" description="Anti-proliferative protein" evidence="3">
    <location>
        <begin position="153"/>
        <end position="173"/>
    </location>
</feature>
<dbReference type="PROSITE" id="PS00960">
    <property type="entry name" value="BTG_1"/>
    <property type="match status" value="1"/>
</dbReference>
<dbReference type="SUPFAM" id="SSF160696">
    <property type="entry name" value="BTG domain-like"/>
    <property type="match status" value="1"/>
</dbReference>
<reference evidence="5 6" key="1">
    <citation type="submission" date="2023-09" db="EMBL/GenBank/DDBJ databases">
        <authorList>
            <person name="Wang M."/>
        </authorList>
    </citation>
    <scope>NUCLEOTIDE SEQUENCE [LARGE SCALE GENOMIC DNA]</scope>
    <source>
        <strain evidence="5">GT-2023</strain>
        <tissue evidence="5">Liver</tissue>
    </source>
</reference>
<evidence type="ECO:0000256" key="1">
    <source>
        <dbReference type="ARBA" id="ARBA00007989"/>
    </source>
</evidence>
<comment type="similarity">
    <text evidence="1">Belongs to the BTG family.</text>
</comment>
<organism evidence="5 6">
    <name type="scientific">Cirrhinus molitorella</name>
    <name type="common">mud carp</name>
    <dbReference type="NCBI Taxonomy" id="172907"/>
    <lineage>
        <taxon>Eukaryota</taxon>
        <taxon>Metazoa</taxon>
        <taxon>Chordata</taxon>
        <taxon>Craniata</taxon>
        <taxon>Vertebrata</taxon>
        <taxon>Euteleostomi</taxon>
        <taxon>Actinopterygii</taxon>
        <taxon>Neopterygii</taxon>
        <taxon>Teleostei</taxon>
        <taxon>Ostariophysi</taxon>
        <taxon>Cypriniformes</taxon>
        <taxon>Cyprinidae</taxon>
        <taxon>Labeoninae</taxon>
        <taxon>Labeonini</taxon>
        <taxon>Cirrhinus</taxon>
    </lineage>
</organism>
<comment type="caution">
    <text evidence="5">The sequence shown here is derived from an EMBL/GenBank/DDBJ whole genome shotgun (WGS) entry which is preliminary data.</text>
</comment>
<evidence type="ECO:0000313" key="6">
    <source>
        <dbReference type="Proteomes" id="UP001558613"/>
    </source>
</evidence>
<proteinExistence type="inferred from homology"/>
<dbReference type="InterPro" id="IPR036054">
    <property type="entry name" value="BTG-like_sf"/>
</dbReference>
<name>A0ABR3LHL2_9TELE</name>
<dbReference type="InterPro" id="IPR002087">
    <property type="entry name" value="Anti_prolifrtn"/>
</dbReference>
<feature type="domain" description="Anti-proliferative protein" evidence="4">
    <location>
        <begin position="199"/>
        <end position="218"/>
    </location>
</feature>